<dbReference type="PANTHER" id="PTHR42813">
    <property type="entry name" value="ZINC-TYPE ALCOHOL DEHYDROGENASE-LIKE"/>
    <property type="match status" value="1"/>
</dbReference>
<sequence>MLAYTYIRKGEFRLMDKPKPALQDMRDAIVRVTLGSICTSDLHIKHGSVPRAVPGITVGHEMVGVVEEVGSEVVSVRPGDRVTVNVETFCGECFYCRHGYVNNCTDPDGGWALGCRIDGGQAEYVRVPHADQGLNRIPDTVSDEQALFVGDVLATGFWAARISDITPDDTVLIIGAGPTGICTLLCVMLKQPKRIIVCEQSEERCRFVQEHYPNVLLTKPENCLSFVRRHSDHGGADRVLEVAGTDESFRLAWECARPNATVTIVALYDHPQLLPLPDMYGKNLTFKTGGVDGCDCAEILRLIAQGKIDTTPLITHRFPLNRIGEAYRLFESKEDGVMKIAVEEVKKSAPGTYQVAG</sequence>
<evidence type="ECO:0000256" key="5">
    <source>
        <dbReference type="ARBA" id="ARBA00023002"/>
    </source>
</evidence>
<dbReference type="CDD" id="cd05278">
    <property type="entry name" value="FDH_like"/>
    <property type="match status" value="1"/>
</dbReference>
<keyword evidence="3" id="KW-0479">Metal-binding</keyword>
<dbReference type="Gene3D" id="3.90.180.10">
    <property type="entry name" value="Medium-chain alcohol dehydrogenases, catalytic domain"/>
    <property type="match status" value="1"/>
</dbReference>
<dbReference type="InterPro" id="IPR011032">
    <property type="entry name" value="GroES-like_sf"/>
</dbReference>
<name>A0A9D2KTQ5_9BACE</name>
<dbReference type="PANTHER" id="PTHR42813:SF4">
    <property type="entry name" value="NADP-DEPENDENT ISOPROPANOL DEHYDROGENASE"/>
    <property type="match status" value="1"/>
</dbReference>
<dbReference type="Pfam" id="PF08240">
    <property type="entry name" value="ADH_N"/>
    <property type="match status" value="1"/>
</dbReference>
<comment type="similarity">
    <text evidence="2">Belongs to the zinc-containing alcohol dehydrogenase family.</text>
</comment>
<evidence type="ECO:0000313" key="8">
    <source>
        <dbReference type="Proteomes" id="UP000823862"/>
    </source>
</evidence>
<dbReference type="InterPro" id="IPR036291">
    <property type="entry name" value="NAD(P)-bd_dom_sf"/>
</dbReference>
<evidence type="ECO:0000313" key="7">
    <source>
        <dbReference type="EMBL" id="HJA85396.1"/>
    </source>
</evidence>
<dbReference type="GO" id="GO:0016491">
    <property type="term" value="F:oxidoreductase activity"/>
    <property type="evidence" value="ECO:0007669"/>
    <property type="project" value="UniProtKB-KW"/>
</dbReference>
<proteinExistence type="inferred from homology"/>
<protein>
    <submittedName>
        <fullName evidence="7">Alcohol dehydrogenase</fullName>
    </submittedName>
</protein>
<evidence type="ECO:0000256" key="2">
    <source>
        <dbReference type="ARBA" id="ARBA00008072"/>
    </source>
</evidence>
<dbReference type="AlphaFoldDB" id="A0A9D2KTQ5"/>
<evidence type="ECO:0000256" key="4">
    <source>
        <dbReference type="ARBA" id="ARBA00022833"/>
    </source>
</evidence>
<evidence type="ECO:0000256" key="1">
    <source>
        <dbReference type="ARBA" id="ARBA00001947"/>
    </source>
</evidence>
<gene>
    <name evidence="7" type="ORF">H9950_04240</name>
</gene>
<dbReference type="Gene3D" id="3.40.50.720">
    <property type="entry name" value="NAD(P)-binding Rossmann-like Domain"/>
    <property type="match status" value="1"/>
</dbReference>
<accession>A0A9D2KTQ5</accession>
<dbReference type="SUPFAM" id="SSF51735">
    <property type="entry name" value="NAD(P)-binding Rossmann-fold domains"/>
    <property type="match status" value="1"/>
</dbReference>
<reference evidence="7" key="1">
    <citation type="journal article" date="2021" name="PeerJ">
        <title>Extensive microbial diversity within the chicken gut microbiome revealed by metagenomics and culture.</title>
        <authorList>
            <person name="Gilroy R."/>
            <person name="Ravi A."/>
            <person name="Getino M."/>
            <person name="Pursley I."/>
            <person name="Horton D.L."/>
            <person name="Alikhan N.F."/>
            <person name="Baker D."/>
            <person name="Gharbi K."/>
            <person name="Hall N."/>
            <person name="Watson M."/>
            <person name="Adriaenssens E.M."/>
            <person name="Foster-Nyarko E."/>
            <person name="Jarju S."/>
            <person name="Secka A."/>
            <person name="Antonio M."/>
            <person name="Oren A."/>
            <person name="Chaudhuri R.R."/>
            <person name="La Ragione R."/>
            <person name="Hildebrand F."/>
            <person name="Pallen M.J."/>
        </authorList>
    </citation>
    <scope>NUCLEOTIDE SEQUENCE</scope>
    <source>
        <strain evidence="7">ChiHjej12B11-9795</strain>
    </source>
</reference>
<keyword evidence="5" id="KW-0560">Oxidoreductase</keyword>
<dbReference type="InterPro" id="IPR013154">
    <property type="entry name" value="ADH-like_N"/>
</dbReference>
<keyword evidence="4" id="KW-0862">Zinc</keyword>
<comment type="cofactor">
    <cofactor evidence="1">
        <name>Zn(2+)</name>
        <dbReference type="ChEBI" id="CHEBI:29105"/>
    </cofactor>
</comment>
<dbReference type="Proteomes" id="UP000823862">
    <property type="component" value="Unassembled WGS sequence"/>
</dbReference>
<feature type="domain" description="Alcohol dehydrogenase-like N-terminal" evidence="6">
    <location>
        <begin position="27"/>
        <end position="131"/>
    </location>
</feature>
<dbReference type="GO" id="GO:0008270">
    <property type="term" value="F:zinc ion binding"/>
    <property type="evidence" value="ECO:0007669"/>
    <property type="project" value="InterPro"/>
</dbReference>
<organism evidence="7 8">
    <name type="scientific">Candidatus Bacteroides avicola</name>
    <dbReference type="NCBI Taxonomy" id="2838468"/>
    <lineage>
        <taxon>Bacteria</taxon>
        <taxon>Pseudomonadati</taxon>
        <taxon>Bacteroidota</taxon>
        <taxon>Bacteroidia</taxon>
        <taxon>Bacteroidales</taxon>
        <taxon>Bacteroidaceae</taxon>
        <taxon>Bacteroides</taxon>
    </lineage>
</organism>
<dbReference type="PROSITE" id="PS00059">
    <property type="entry name" value="ADH_ZINC"/>
    <property type="match status" value="1"/>
</dbReference>
<reference evidence="7" key="2">
    <citation type="submission" date="2021-04" db="EMBL/GenBank/DDBJ databases">
        <authorList>
            <person name="Gilroy R."/>
        </authorList>
    </citation>
    <scope>NUCLEOTIDE SEQUENCE</scope>
    <source>
        <strain evidence="7">ChiHjej12B11-9795</strain>
    </source>
</reference>
<dbReference type="SUPFAM" id="SSF50129">
    <property type="entry name" value="GroES-like"/>
    <property type="match status" value="1"/>
</dbReference>
<dbReference type="EMBL" id="DWZI01000024">
    <property type="protein sequence ID" value="HJA85396.1"/>
    <property type="molecule type" value="Genomic_DNA"/>
</dbReference>
<evidence type="ECO:0000256" key="3">
    <source>
        <dbReference type="ARBA" id="ARBA00022723"/>
    </source>
</evidence>
<evidence type="ECO:0000259" key="6">
    <source>
        <dbReference type="Pfam" id="PF08240"/>
    </source>
</evidence>
<comment type="caution">
    <text evidence="7">The sequence shown here is derived from an EMBL/GenBank/DDBJ whole genome shotgun (WGS) entry which is preliminary data.</text>
</comment>
<dbReference type="InterPro" id="IPR002328">
    <property type="entry name" value="ADH_Zn_CS"/>
</dbReference>